<accession>A0AAE0E1U2</accession>
<dbReference type="GO" id="GO:0003676">
    <property type="term" value="F:nucleic acid binding"/>
    <property type="evidence" value="ECO:0007669"/>
    <property type="project" value="InterPro"/>
</dbReference>
<organism evidence="1 2">
    <name type="scientific">Dipteronia sinensis</name>
    <dbReference type="NCBI Taxonomy" id="43782"/>
    <lineage>
        <taxon>Eukaryota</taxon>
        <taxon>Viridiplantae</taxon>
        <taxon>Streptophyta</taxon>
        <taxon>Embryophyta</taxon>
        <taxon>Tracheophyta</taxon>
        <taxon>Spermatophyta</taxon>
        <taxon>Magnoliopsida</taxon>
        <taxon>eudicotyledons</taxon>
        <taxon>Gunneridae</taxon>
        <taxon>Pentapetalae</taxon>
        <taxon>rosids</taxon>
        <taxon>malvids</taxon>
        <taxon>Sapindales</taxon>
        <taxon>Sapindaceae</taxon>
        <taxon>Hippocastanoideae</taxon>
        <taxon>Acereae</taxon>
        <taxon>Dipteronia</taxon>
    </lineage>
</organism>
<dbReference type="EMBL" id="JANJYJ010000006">
    <property type="protein sequence ID" value="KAK3204430.1"/>
    <property type="molecule type" value="Genomic_DNA"/>
</dbReference>
<reference evidence="1" key="1">
    <citation type="journal article" date="2023" name="Plant J.">
        <title>Genome sequences and population genomics provide insights into the demographic history, inbreeding, and mutation load of two 'living fossil' tree species of Dipteronia.</title>
        <authorList>
            <person name="Feng Y."/>
            <person name="Comes H.P."/>
            <person name="Chen J."/>
            <person name="Zhu S."/>
            <person name="Lu R."/>
            <person name="Zhang X."/>
            <person name="Li P."/>
            <person name="Qiu J."/>
            <person name="Olsen K.M."/>
            <person name="Qiu Y."/>
        </authorList>
    </citation>
    <scope>NUCLEOTIDE SEQUENCE</scope>
    <source>
        <strain evidence="1">NBL</strain>
    </source>
</reference>
<gene>
    <name evidence="1" type="ORF">Dsin_018476</name>
</gene>
<evidence type="ECO:0000313" key="2">
    <source>
        <dbReference type="Proteomes" id="UP001281410"/>
    </source>
</evidence>
<dbReference type="Gene3D" id="3.30.70.330">
    <property type="match status" value="1"/>
</dbReference>
<evidence type="ECO:0008006" key="3">
    <source>
        <dbReference type="Google" id="ProtNLM"/>
    </source>
</evidence>
<comment type="caution">
    <text evidence="1">The sequence shown here is derived from an EMBL/GenBank/DDBJ whole genome shotgun (WGS) entry which is preliminary data.</text>
</comment>
<sequence length="90" mass="10166">MEAQVRSFSDTRCDAWKISRCPYKDLATSDTVIAIAGALIYDKVTRISRGFGFVTMSSAEEVEVVAHQFNGYIEMVEVVLEKKRWVGKTK</sequence>
<dbReference type="SUPFAM" id="SSF54928">
    <property type="entry name" value="RNA-binding domain, RBD"/>
    <property type="match status" value="1"/>
</dbReference>
<dbReference type="AlphaFoldDB" id="A0AAE0E1U2"/>
<keyword evidence="2" id="KW-1185">Reference proteome</keyword>
<protein>
    <recommendedName>
        <fullName evidence="3">RRM domain-containing protein</fullName>
    </recommendedName>
</protein>
<dbReference type="InterPro" id="IPR012677">
    <property type="entry name" value="Nucleotide-bd_a/b_plait_sf"/>
</dbReference>
<dbReference type="InterPro" id="IPR035979">
    <property type="entry name" value="RBD_domain_sf"/>
</dbReference>
<name>A0AAE0E1U2_9ROSI</name>
<proteinExistence type="predicted"/>
<dbReference type="Proteomes" id="UP001281410">
    <property type="component" value="Unassembled WGS sequence"/>
</dbReference>
<evidence type="ECO:0000313" key="1">
    <source>
        <dbReference type="EMBL" id="KAK3204430.1"/>
    </source>
</evidence>